<dbReference type="Proteomes" id="UP000594260">
    <property type="component" value="Unplaced"/>
</dbReference>
<dbReference type="InterPro" id="IPR039911">
    <property type="entry name" value="JIP3/JIP4"/>
</dbReference>
<comment type="similarity">
    <text evidence="2">Belongs to the JIP scaffold family.</text>
</comment>
<feature type="region of interest" description="Disordered" evidence="10">
    <location>
        <begin position="487"/>
        <end position="517"/>
    </location>
</feature>
<evidence type="ECO:0000256" key="10">
    <source>
        <dbReference type="SAM" id="MobiDB-lite"/>
    </source>
</evidence>
<feature type="domain" description="RH2" evidence="12">
    <location>
        <begin position="419"/>
        <end position="503"/>
    </location>
</feature>
<dbReference type="PANTHER" id="PTHR13886">
    <property type="entry name" value="JNK/SAPK-ASSOCIATED PROTEIN"/>
    <property type="match status" value="1"/>
</dbReference>
<comment type="subunit">
    <text evidence="6">Forms homo- and heterooligomeric complexes. Binds the TPR motif-containing C-terminal of kinesin light chain, Klc. Pre-assembled syd scaffolding complexes are then transported as a cargo of kinesin, to the required subcellular location.</text>
</comment>
<dbReference type="PROSITE" id="PS51776">
    <property type="entry name" value="RH1"/>
    <property type="match status" value="1"/>
</dbReference>
<dbReference type="KEGG" id="vde:111253114"/>
<dbReference type="InterPro" id="IPR032486">
    <property type="entry name" value="JIP_LZII"/>
</dbReference>
<dbReference type="GO" id="GO:0008432">
    <property type="term" value="F:JUN kinase binding"/>
    <property type="evidence" value="ECO:0007669"/>
    <property type="project" value="TreeGrafter"/>
</dbReference>
<dbReference type="GO" id="GO:0030159">
    <property type="term" value="F:signaling receptor complex adaptor activity"/>
    <property type="evidence" value="ECO:0007669"/>
    <property type="project" value="TreeGrafter"/>
</dbReference>
<evidence type="ECO:0000313" key="14">
    <source>
        <dbReference type="Proteomes" id="UP000594260"/>
    </source>
</evidence>
<proteinExistence type="inferred from homology"/>
<dbReference type="Pfam" id="PF19056">
    <property type="entry name" value="WD40_2"/>
    <property type="match status" value="1"/>
</dbReference>
<organism evidence="13 14">
    <name type="scientific">Varroa destructor</name>
    <name type="common">Honeybee mite</name>
    <dbReference type="NCBI Taxonomy" id="109461"/>
    <lineage>
        <taxon>Eukaryota</taxon>
        <taxon>Metazoa</taxon>
        <taxon>Ecdysozoa</taxon>
        <taxon>Arthropoda</taxon>
        <taxon>Chelicerata</taxon>
        <taxon>Arachnida</taxon>
        <taxon>Acari</taxon>
        <taxon>Parasitiformes</taxon>
        <taxon>Mesostigmata</taxon>
        <taxon>Gamasina</taxon>
        <taxon>Dermanyssoidea</taxon>
        <taxon>Varroidae</taxon>
        <taxon>Varroa</taxon>
    </lineage>
</organism>
<evidence type="ECO:0000256" key="6">
    <source>
        <dbReference type="ARBA" id="ARBA00064055"/>
    </source>
</evidence>
<dbReference type="FunFam" id="1.20.5.1000:FF:000001">
    <property type="entry name" value="C-Jun-amino-terminal kinase-interacting protein 3 isoform X2"/>
    <property type="match status" value="1"/>
</dbReference>
<dbReference type="FunCoup" id="A0A7M7KLR7">
    <property type="interactions" value="1207"/>
</dbReference>
<dbReference type="OMA" id="WEVDAEL"/>
<feature type="coiled-coil region" evidence="9">
    <location>
        <begin position="344"/>
        <end position="447"/>
    </location>
</feature>
<dbReference type="GO" id="GO:0005078">
    <property type="term" value="F:MAP-kinase scaffold activity"/>
    <property type="evidence" value="ECO:0007669"/>
    <property type="project" value="InterPro"/>
</dbReference>
<evidence type="ECO:0000256" key="9">
    <source>
        <dbReference type="SAM" id="Coils"/>
    </source>
</evidence>
<evidence type="ECO:0000256" key="5">
    <source>
        <dbReference type="ARBA" id="ARBA00059054"/>
    </source>
</evidence>
<feature type="region of interest" description="Disordered" evidence="10">
    <location>
        <begin position="279"/>
        <end position="300"/>
    </location>
</feature>
<dbReference type="GO" id="GO:0016192">
    <property type="term" value="P:vesicle-mediated transport"/>
    <property type="evidence" value="ECO:0007669"/>
    <property type="project" value="TreeGrafter"/>
</dbReference>
<evidence type="ECO:0000259" key="12">
    <source>
        <dbReference type="PROSITE" id="PS51777"/>
    </source>
</evidence>
<dbReference type="InterPro" id="IPR034744">
    <property type="entry name" value="RH2"/>
</dbReference>
<comment type="function">
    <text evidence="5">The JNK-interacting protein (JIP) group of scaffold proteins selectively mediates JNK-signaling by aggregating specific components of the MAPK cascade to form a functional JNK signaling module. May function as a regulator of vesicle transport, through interactions with the JNK-signaling components and motor proteins. Syd is required for efficient kinesin-I mediated axonal transport.</text>
</comment>
<evidence type="ECO:0000256" key="2">
    <source>
        <dbReference type="ARBA" id="ARBA00009866"/>
    </source>
</evidence>
<comment type="subcellular location">
    <subcellularLocation>
        <location evidence="1">Cytoplasm</location>
    </subcellularLocation>
</comment>
<dbReference type="OrthoDB" id="6503116at2759"/>
<dbReference type="InParanoid" id="A0A7M7KLR7"/>
<accession>A0A7M7KLR7</accession>
<dbReference type="PROSITE" id="PS51777">
    <property type="entry name" value="RH2"/>
    <property type="match status" value="1"/>
</dbReference>
<evidence type="ECO:0000256" key="3">
    <source>
        <dbReference type="ARBA" id="ARBA00022490"/>
    </source>
</evidence>
<dbReference type="Gene3D" id="1.20.5.1000">
    <property type="entry name" value="arf6 gtpase in complex with a specific effector, jip4"/>
    <property type="match status" value="1"/>
</dbReference>
<dbReference type="AlphaFoldDB" id="A0A7M7KLR7"/>
<feature type="region of interest" description="Disordered" evidence="10">
    <location>
        <begin position="1"/>
        <end position="31"/>
    </location>
</feature>
<evidence type="ECO:0000256" key="1">
    <source>
        <dbReference type="ARBA" id="ARBA00004496"/>
    </source>
</evidence>
<evidence type="ECO:0000259" key="11">
    <source>
        <dbReference type="PROSITE" id="PS51776"/>
    </source>
</evidence>
<keyword evidence="14" id="KW-1185">Reference proteome</keyword>
<feature type="domain" description="RH1" evidence="11">
    <location>
        <begin position="16"/>
        <end position="104"/>
    </location>
</feature>
<evidence type="ECO:0000256" key="4">
    <source>
        <dbReference type="ARBA" id="ARBA00023054"/>
    </source>
</evidence>
<protein>
    <recommendedName>
        <fullName evidence="7">JNK-interacting protein 3</fullName>
    </recommendedName>
    <alternativeName>
        <fullName evidence="8">Protein sunday driver</fullName>
    </alternativeName>
</protein>
<dbReference type="EnsemblMetazoa" id="XM_022812065">
    <property type="protein sequence ID" value="XP_022667800"/>
    <property type="gene ID" value="LOC111253114"/>
</dbReference>
<dbReference type="PANTHER" id="PTHR13886:SF4">
    <property type="entry name" value="JNK-INTERACTING PROTEIN 3"/>
    <property type="match status" value="1"/>
</dbReference>
<dbReference type="InterPro" id="IPR034743">
    <property type="entry name" value="RH1"/>
</dbReference>
<name>A0A7M7KLR7_VARDE</name>
<keyword evidence="4 9" id="KW-0175">Coiled coil</keyword>
<evidence type="ECO:0000256" key="8">
    <source>
        <dbReference type="ARBA" id="ARBA00082388"/>
    </source>
</evidence>
<evidence type="ECO:0000313" key="13">
    <source>
        <dbReference type="EnsemblMetazoa" id="XP_022667800"/>
    </source>
</evidence>
<feature type="coiled-coil region" evidence="9">
    <location>
        <begin position="77"/>
        <end position="171"/>
    </location>
</feature>
<feature type="region of interest" description="Disordered" evidence="10">
    <location>
        <begin position="760"/>
        <end position="793"/>
    </location>
</feature>
<dbReference type="RefSeq" id="XP_022667800.1">
    <property type="nucleotide sequence ID" value="XM_022812065.1"/>
</dbReference>
<dbReference type="GeneID" id="111253114"/>
<reference evidence="13" key="1">
    <citation type="submission" date="2021-01" db="UniProtKB">
        <authorList>
            <consortium name="EnsemblMetazoa"/>
        </authorList>
    </citation>
    <scope>IDENTIFICATION</scope>
</reference>
<keyword evidence="3" id="KW-0963">Cytoplasm</keyword>
<sequence length="1185" mass="131015">MDSSQEEVVYGSDAAETTHEGSTGGQDVMSEKVENLARDIYAEFKRMMDRYDQDVVKDLMPLVVNVLESLDLAGIENQEHQVELELVKEDHEQLVTQYEREKCHRKNAEQRLLEVEFSNDEERNELQSKVESLESIVRMLEMKAKNSADHASRLEDKENEMKKEYAKLHERYTELFKTHFDYVEKTKILFGASQNAKQGQGQTMPTTPVEASSRLAKVSADIRSPEELHKGWKLEQFSPDKDLSMSEALSQPSETTMVEPIQDKTRVRRPNTLYQECKFADKEDQRNNGKQNSAAPTDEDAFDAGAGAVVDPAEFASSVSDNIFGMGKEVENIILENIELLATKNALNIVKDDLIARVDQLTSEKDVCEERLRQTESQRDAARERVEALETEIKRLKEEADRLALEREQGDTAVPMSQRKRFTRVEMARVLMERNQYKEKLMELQDAVRWSETLKATKLTEGSAFDKPHTGGGGIFKFPNFSNLFASDKGKTPTAPLGPGSTASKDREPRTKASLQNIRLRDGISERKAKERRDQLKKVKAHVAKDDIGRVQAYGWSLPTANGQSPLQSVPVPVFCRPLDQNDPNPQLKVWCASGVHLPQSAMPREQLQDSGAQTGSQLAEMTLSSLVWICSGVQSRFSQVSVIDANNPAEVLETFRIGTSLILCIQSVPGVREDDFICNEAYLSACINVENKSNESGIMTKAEPGLNAVSEMVREHNADRPGFKGGDAETRGVYPNATLGADQEYLAPAQREGASVVDVPSPETEAGVEPLPHDPPQQAARPQTTGSAPITPEKMSTQLPTMWMGAQNGYLYVHSSKADWSTCILKFKLSDCVLSIVHHRGRVFCSLANGRLAIFHRDPVTREFSASHFREIVVSPEPEKHSLHCVGVVLDTKIWCGYRNTMAVLDAQTLDMETRFSVHPRKDSQVRKMASASEGVWITIRLDSTFRLYHARTHQHLQDVDIEPMISRMIGAGKLGFSFVRITCIGITCNRLWIGTGNGVILSLPLLATSSQSNSSAKTTLKKLTSTQSLPDAAAGPTGFEETATTTAADAEGGPYSLGATNPISPVAEQPVRFVPPSLPGSCLRVDDLSIPYCNITQAQLSFHGHKDSVRFILGVPGTGGMISTTSPAAVNQEGGTTPPARCMFVLSGGEGYVDLRMDEENVGSESLSDKSDLSHLIVWEVAL</sequence>
<dbReference type="GO" id="GO:0005737">
    <property type="term" value="C:cytoplasm"/>
    <property type="evidence" value="ECO:0007669"/>
    <property type="project" value="UniProtKB-SubCell"/>
</dbReference>
<dbReference type="Pfam" id="PF09744">
    <property type="entry name" value="RH1"/>
    <property type="match status" value="1"/>
</dbReference>
<dbReference type="Pfam" id="PF16471">
    <property type="entry name" value="JIP_LZII"/>
    <property type="match status" value="1"/>
</dbReference>
<feature type="compositionally biased region" description="Polar residues" evidence="10">
    <location>
        <begin position="781"/>
        <end position="793"/>
    </location>
</feature>
<dbReference type="GO" id="GO:0019894">
    <property type="term" value="F:kinesin binding"/>
    <property type="evidence" value="ECO:0007669"/>
    <property type="project" value="TreeGrafter"/>
</dbReference>
<evidence type="ECO:0000256" key="7">
    <source>
        <dbReference type="ARBA" id="ARBA00069747"/>
    </source>
</evidence>